<sequence length="216" mass="23947">VRTALLAIIGFMPTKGEGAIGSLDYTPEERRALAKKSQDFCCEMCGTSMKTALLPLTSRSVSSQADKEAKELAKQISFKVKSLKNIEEKLVNCTNIHHFPNYSFLASVNFHLCSCLKSDAGPSNTSGLNHPATSSEPQQDKRTPPVSTNTSMSPRQRRAQQQNQRRPPSSTDFNRVQQPRVNMNHTGSTVLIVLLTFALAALIFRRICLANEYVFE</sequence>
<evidence type="ECO:0000313" key="3">
    <source>
        <dbReference type="EMBL" id="KFV00348.1"/>
    </source>
</evidence>
<gene>
    <name evidence="3" type="ORF">N339_05805</name>
</gene>
<keyword evidence="2" id="KW-0812">Transmembrane</keyword>
<dbReference type="EMBL" id="JMFR01067286">
    <property type="protein sequence ID" value="KFV00348.1"/>
    <property type="molecule type" value="Genomic_DNA"/>
</dbReference>
<evidence type="ECO:0000256" key="1">
    <source>
        <dbReference type="SAM" id="MobiDB-lite"/>
    </source>
</evidence>
<comment type="caution">
    <text evidence="3">The sequence shown here is derived from an EMBL/GenBank/DDBJ whole genome shotgun (WGS) entry which is preliminary data.</text>
</comment>
<accession>A0AAW3DLL0</accession>
<feature type="compositionally biased region" description="Low complexity" evidence="1">
    <location>
        <begin position="159"/>
        <end position="170"/>
    </location>
</feature>
<organism evidence="3 4">
    <name type="scientific">Pterocles gutturalis</name>
    <name type="common">yellow-throated sandgrouse</name>
    <dbReference type="NCBI Taxonomy" id="240206"/>
    <lineage>
        <taxon>Eukaryota</taxon>
        <taxon>Metazoa</taxon>
        <taxon>Chordata</taxon>
        <taxon>Craniata</taxon>
        <taxon>Vertebrata</taxon>
        <taxon>Euteleostomi</taxon>
        <taxon>Archelosauria</taxon>
        <taxon>Archosauria</taxon>
        <taxon>Dinosauria</taxon>
        <taxon>Saurischia</taxon>
        <taxon>Theropoda</taxon>
        <taxon>Coelurosauria</taxon>
        <taxon>Aves</taxon>
        <taxon>Neognathae</taxon>
        <taxon>Neoaves</taxon>
        <taxon>Columbimorphae</taxon>
        <taxon>Pterocliformes</taxon>
        <taxon>Pteroclidae</taxon>
        <taxon>Pterocles</taxon>
    </lineage>
</organism>
<evidence type="ECO:0000313" key="4">
    <source>
        <dbReference type="Proteomes" id="UP000053149"/>
    </source>
</evidence>
<keyword evidence="2" id="KW-0472">Membrane</keyword>
<proteinExistence type="predicted"/>
<name>A0AAW3DLL0_9AVES</name>
<dbReference type="Proteomes" id="UP000053149">
    <property type="component" value="Unassembled WGS sequence"/>
</dbReference>
<feature type="region of interest" description="Disordered" evidence="1">
    <location>
        <begin position="122"/>
        <end position="181"/>
    </location>
</feature>
<keyword evidence="2" id="KW-1133">Transmembrane helix</keyword>
<feature type="compositionally biased region" description="Polar residues" evidence="1">
    <location>
        <begin position="171"/>
        <end position="181"/>
    </location>
</feature>
<evidence type="ECO:0000256" key="2">
    <source>
        <dbReference type="SAM" id="Phobius"/>
    </source>
</evidence>
<feature type="compositionally biased region" description="Polar residues" evidence="1">
    <location>
        <begin position="122"/>
        <end position="137"/>
    </location>
</feature>
<dbReference type="AlphaFoldDB" id="A0AAW3DLL0"/>
<reference evidence="3 4" key="1">
    <citation type="journal article" date="2014" name="Science">
        <title>Comparative genomics reveals insights into avian genome evolution and adaptation.</title>
        <authorList>
            <consortium name="Avian Genome Consortium"/>
            <person name="Zhang G."/>
            <person name="Li C."/>
            <person name="Li Q."/>
            <person name="Li B."/>
            <person name="Larkin D.M."/>
            <person name="Lee C."/>
            <person name="Storz J.F."/>
            <person name="Antunes A."/>
            <person name="Greenwold M.J."/>
            <person name="Meredith R.W."/>
            <person name="Odeen A."/>
            <person name="Cui J."/>
            <person name="Zhou Q."/>
            <person name="Xu L."/>
            <person name="Pan H."/>
            <person name="Wang Z."/>
            <person name="Jin L."/>
            <person name="Zhang P."/>
            <person name="Hu H."/>
            <person name="Yang W."/>
            <person name="Hu J."/>
            <person name="Xiao J."/>
            <person name="Yang Z."/>
            <person name="Liu Y."/>
            <person name="Xie Q."/>
            <person name="Yu H."/>
            <person name="Lian J."/>
            <person name="Wen P."/>
            <person name="Zhang F."/>
            <person name="Li H."/>
            <person name="Zeng Y."/>
            <person name="Xiong Z."/>
            <person name="Liu S."/>
            <person name="Zhou L."/>
            <person name="Huang Z."/>
            <person name="An N."/>
            <person name="Wang J."/>
            <person name="Zheng Q."/>
            <person name="Xiong Y."/>
            <person name="Wang G."/>
            <person name="Wang B."/>
            <person name="Wang J."/>
            <person name="Fan Y."/>
            <person name="da Fonseca R.R."/>
            <person name="Alfaro-Nunez A."/>
            <person name="Schubert M."/>
            <person name="Orlando L."/>
            <person name="Mourier T."/>
            <person name="Howard J.T."/>
            <person name="Ganapathy G."/>
            <person name="Pfenning A."/>
            <person name="Whitney O."/>
            <person name="Rivas M.V."/>
            <person name="Hara E."/>
            <person name="Smith J."/>
            <person name="Farre M."/>
            <person name="Narayan J."/>
            <person name="Slavov G."/>
            <person name="Romanov M.N."/>
            <person name="Borges R."/>
            <person name="Machado J.P."/>
            <person name="Khan I."/>
            <person name="Springer M.S."/>
            <person name="Gatesy J."/>
            <person name="Hoffmann F.G."/>
            <person name="Opazo J.C."/>
            <person name="Hastad O."/>
            <person name="Sawyer R.H."/>
            <person name="Kim H."/>
            <person name="Kim K.W."/>
            <person name="Kim H.J."/>
            <person name="Cho S."/>
            <person name="Li N."/>
            <person name="Huang Y."/>
            <person name="Bruford M.W."/>
            <person name="Zhan X."/>
            <person name="Dixon A."/>
            <person name="Bertelsen M.F."/>
            <person name="Derryberry E."/>
            <person name="Warren W."/>
            <person name="Wilson R.K."/>
            <person name="Li S."/>
            <person name="Ray D.A."/>
            <person name="Green R.E."/>
            <person name="O'Brien S.J."/>
            <person name="Griffin D."/>
            <person name="Johnson W.E."/>
            <person name="Haussler D."/>
            <person name="Ryder O.A."/>
            <person name="Willerslev E."/>
            <person name="Graves G.R."/>
            <person name="Alstrom P."/>
            <person name="Fjeldsa J."/>
            <person name="Mindell D.P."/>
            <person name="Edwards S.V."/>
            <person name="Braun E.L."/>
            <person name="Rahbek C."/>
            <person name="Burt D.W."/>
            <person name="Houde P."/>
            <person name="Zhang Y."/>
            <person name="Yang H."/>
            <person name="Wang J."/>
            <person name="Jarvis E.D."/>
            <person name="Gilbert M.T."/>
            <person name="Wang J."/>
        </authorList>
    </citation>
    <scope>NUCLEOTIDE SEQUENCE [LARGE SCALE GENOMIC DNA]</scope>
    <source>
        <strain evidence="3">BGI_N339</strain>
    </source>
</reference>
<feature type="non-terminal residue" evidence="3">
    <location>
        <position position="1"/>
    </location>
</feature>
<keyword evidence="4" id="KW-1185">Reference proteome</keyword>
<feature type="transmembrane region" description="Helical" evidence="2">
    <location>
        <begin position="185"/>
        <end position="204"/>
    </location>
</feature>
<feature type="non-terminal residue" evidence="3">
    <location>
        <position position="216"/>
    </location>
</feature>
<protein>
    <submittedName>
        <fullName evidence="3">Ubiquitin-conjugating enzyme E2 J1</fullName>
    </submittedName>
</protein>